<dbReference type="InterPro" id="IPR016186">
    <property type="entry name" value="C-type_lectin-like/link_sf"/>
</dbReference>
<feature type="chain" id="PRO_5025588253" description="C-type lectin domain-containing protein" evidence="2">
    <location>
        <begin position="19"/>
        <end position="157"/>
    </location>
</feature>
<evidence type="ECO:0000313" key="4">
    <source>
        <dbReference type="Ensembl" id="ENSTRUP00000056184.2"/>
    </source>
</evidence>
<dbReference type="OMA" id="CYWISET"/>
<dbReference type="InterPro" id="IPR016187">
    <property type="entry name" value="CTDL_fold"/>
</dbReference>
<evidence type="ECO:0000256" key="1">
    <source>
        <dbReference type="SAM" id="MobiDB-lite"/>
    </source>
</evidence>
<feature type="region of interest" description="Disordered" evidence="1">
    <location>
        <begin position="86"/>
        <end position="107"/>
    </location>
</feature>
<dbReference type="STRING" id="31033.ENSTRUP00000056184"/>
<dbReference type="Proteomes" id="UP000005226">
    <property type="component" value="Chromosome 1"/>
</dbReference>
<dbReference type="PROSITE" id="PS50041">
    <property type="entry name" value="C_TYPE_LECTIN_2"/>
    <property type="match status" value="1"/>
</dbReference>
<dbReference type="Ensembl" id="ENSTRUT00000053269.2">
    <property type="protein sequence ID" value="ENSTRUP00000056184.2"/>
    <property type="gene ID" value="ENSTRUG00000025559.2"/>
</dbReference>
<reference evidence="4 5" key="1">
    <citation type="journal article" date="2011" name="Genome Biol. Evol.">
        <title>Integration of the genetic map and genome assembly of fugu facilitates insights into distinct features of genome evolution in teleosts and mammals.</title>
        <authorList>
            <person name="Kai W."/>
            <person name="Kikuchi K."/>
            <person name="Tohari S."/>
            <person name="Chew A.K."/>
            <person name="Tay A."/>
            <person name="Fujiwara A."/>
            <person name="Hosoya S."/>
            <person name="Suetake H."/>
            <person name="Naruse K."/>
            <person name="Brenner S."/>
            <person name="Suzuki Y."/>
            <person name="Venkatesh B."/>
        </authorList>
    </citation>
    <scope>NUCLEOTIDE SEQUENCE [LARGE SCALE GENOMIC DNA]</scope>
</reference>
<dbReference type="SUPFAM" id="SSF56436">
    <property type="entry name" value="C-type lectin-like"/>
    <property type="match status" value="1"/>
</dbReference>
<accession>A0A3B5KLJ4</accession>
<evidence type="ECO:0000313" key="5">
    <source>
        <dbReference type="Proteomes" id="UP000005226"/>
    </source>
</evidence>
<name>A0A3B5KLJ4_TAKRU</name>
<dbReference type="GeneTree" id="ENSGT00940000180425"/>
<keyword evidence="2" id="KW-0732">Signal</keyword>
<dbReference type="SMART" id="SM00034">
    <property type="entry name" value="CLECT"/>
    <property type="match status" value="1"/>
</dbReference>
<reference evidence="4" key="3">
    <citation type="submission" date="2025-09" db="UniProtKB">
        <authorList>
            <consortium name="Ensembl"/>
        </authorList>
    </citation>
    <scope>IDENTIFICATION</scope>
</reference>
<dbReference type="AlphaFoldDB" id="A0A3B5KLJ4"/>
<evidence type="ECO:0000259" key="3">
    <source>
        <dbReference type="PROSITE" id="PS50041"/>
    </source>
</evidence>
<dbReference type="InParanoid" id="A0A3B5KLJ4"/>
<feature type="signal peptide" evidence="2">
    <location>
        <begin position="1"/>
        <end position="18"/>
    </location>
</feature>
<protein>
    <recommendedName>
        <fullName evidence="3">C-type lectin domain-containing protein</fullName>
    </recommendedName>
</protein>
<dbReference type="Gene3D" id="3.10.100.10">
    <property type="entry name" value="Mannose-Binding Protein A, subunit A"/>
    <property type="match status" value="1"/>
</dbReference>
<organism evidence="4 5">
    <name type="scientific">Takifugu rubripes</name>
    <name type="common">Japanese pufferfish</name>
    <name type="synonym">Fugu rubripes</name>
    <dbReference type="NCBI Taxonomy" id="31033"/>
    <lineage>
        <taxon>Eukaryota</taxon>
        <taxon>Metazoa</taxon>
        <taxon>Chordata</taxon>
        <taxon>Craniata</taxon>
        <taxon>Vertebrata</taxon>
        <taxon>Euteleostomi</taxon>
        <taxon>Actinopterygii</taxon>
        <taxon>Neopterygii</taxon>
        <taxon>Teleostei</taxon>
        <taxon>Neoteleostei</taxon>
        <taxon>Acanthomorphata</taxon>
        <taxon>Eupercaria</taxon>
        <taxon>Tetraodontiformes</taxon>
        <taxon>Tetradontoidea</taxon>
        <taxon>Tetraodontidae</taxon>
        <taxon>Takifugu</taxon>
    </lineage>
</organism>
<dbReference type="InterPro" id="IPR001304">
    <property type="entry name" value="C-type_lectin-like"/>
</dbReference>
<sequence length="157" mass="17291">NAFILQVFNLFCLDCAHYNVLPCPPEDILCPKGGRIHLGSGRCYWLTEVASSWVRAQDSCRQMRGGDLASADSLELQHFIHSSFPSDGSERAVDTDPVGPSRWSRGNKSHGGCLQMALGTPGQWRKAPCSGQHIFLCENTVTGMLLTQRSQIIRSDI</sequence>
<evidence type="ECO:0000256" key="2">
    <source>
        <dbReference type="SAM" id="SignalP"/>
    </source>
</evidence>
<feature type="domain" description="C-type lectin" evidence="3">
    <location>
        <begin position="39"/>
        <end position="138"/>
    </location>
</feature>
<proteinExistence type="predicted"/>
<reference evidence="4" key="2">
    <citation type="submission" date="2025-08" db="UniProtKB">
        <authorList>
            <consortium name="Ensembl"/>
        </authorList>
    </citation>
    <scope>IDENTIFICATION</scope>
</reference>
<keyword evidence="5" id="KW-1185">Reference proteome</keyword>
<dbReference type="CDD" id="cd00037">
    <property type="entry name" value="CLECT"/>
    <property type="match status" value="1"/>
</dbReference>